<evidence type="ECO:0000259" key="1">
    <source>
        <dbReference type="Pfam" id="PF00149"/>
    </source>
</evidence>
<accession>A0A6C0JDK0</accession>
<feature type="domain" description="Calcineurin-like phosphoesterase" evidence="1">
    <location>
        <begin position="11"/>
        <end position="190"/>
    </location>
</feature>
<organism evidence="2">
    <name type="scientific">viral metagenome</name>
    <dbReference type="NCBI Taxonomy" id="1070528"/>
    <lineage>
        <taxon>unclassified sequences</taxon>
        <taxon>metagenomes</taxon>
        <taxon>organismal metagenomes</taxon>
    </lineage>
</organism>
<dbReference type="SUPFAM" id="SSF56300">
    <property type="entry name" value="Metallo-dependent phosphatases"/>
    <property type="match status" value="1"/>
</dbReference>
<dbReference type="Pfam" id="PF00149">
    <property type="entry name" value="Metallophos"/>
    <property type="match status" value="1"/>
</dbReference>
<dbReference type="GO" id="GO:0016787">
    <property type="term" value="F:hydrolase activity"/>
    <property type="evidence" value="ECO:0007669"/>
    <property type="project" value="InterPro"/>
</dbReference>
<dbReference type="PANTHER" id="PTHR37844:SF2">
    <property type="entry name" value="SER_THR PROTEIN PHOSPHATASE SUPERFAMILY (AFU_ORTHOLOGUE AFUA_1G14840)"/>
    <property type="match status" value="1"/>
</dbReference>
<proteinExistence type="predicted"/>
<evidence type="ECO:0000313" key="2">
    <source>
        <dbReference type="EMBL" id="QHU02981.1"/>
    </source>
</evidence>
<dbReference type="InterPro" id="IPR004843">
    <property type="entry name" value="Calcineurin-like_PHP"/>
</dbReference>
<name>A0A6C0JDK0_9ZZZZ</name>
<dbReference type="Gene3D" id="3.60.21.10">
    <property type="match status" value="1"/>
</dbReference>
<dbReference type="AlphaFoldDB" id="A0A6C0JDK0"/>
<reference evidence="2" key="1">
    <citation type="journal article" date="2020" name="Nature">
        <title>Giant virus diversity and host interactions through global metagenomics.</title>
        <authorList>
            <person name="Schulz F."/>
            <person name="Roux S."/>
            <person name="Paez-Espino D."/>
            <person name="Jungbluth S."/>
            <person name="Walsh D.A."/>
            <person name="Denef V.J."/>
            <person name="McMahon K.D."/>
            <person name="Konstantinidis K.T."/>
            <person name="Eloe-Fadrosh E.A."/>
            <person name="Kyrpides N.C."/>
            <person name="Woyke T."/>
        </authorList>
    </citation>
    <scope>NUCLEOTIDE SEQUENCE</scope>
    <source>
        <strain evidence="2">GVMAG-M-3300025890-48</strain>
    </source>
</reference>
<dbReference type="PANTHER" id="PTHR37844">
    <property type="entry name" value="SER/THR PROTEIN PHOSPHATASE SUPERFAMILY (AFU_ORTHOLOGUE AFUA_1G14840)"/>
    <property type="match status" value="1"/>
</dbReference>
<sequence>MAGDIGQLHKKSFKLFLDYVSNNWEKVIYVLGNNEFYSSKQSYDKLLVEYKKCIKDYNNIFLLEKDEIFIDGYRVLGLTMWSKLNEGTKMTCPKKIKKEIETTEGIKLVKIGESGINKLHNSSVEWLKSIYDPDIPTIIITHYPLTTHPIHTRQERYRDEDDEDITEFSSDIPIQKKNKPLICISGHTHHSHDFIDDSGIRFISNQFGYPGEAKNGYTKSKKSCLYELYPISNDYTIVKGNDDNYSRSSLF</sequence>
<protein>
    <recommendedName>
        <fullName evidence="1">Calcineurin-like phosphoesterase domain-containing protein</fullName>
    </recommendedName>
</protein>
<dbReference type="InterPro" id="IPR029052">
    <property type="entry name" value="Metallo-depent_PP-like"/>
</dbReference>
<dbReference type="EMBL" id="MN740368">
    <property type="protein sequence ID" value="QHU02981.1"/>
    <property type="molecule type" value="Genomic_DNA"/>
</dbReference>